<feature type="transmembrane region" description="Helical" evidence="8">
    <location>
        <begin position="233"/>
        <end position="252"/>
    </location>
</feature>
<proteinExistence type="inferred from homology"/>
<evidence type="ECO:0000313" key="9">
    <source>
        <dbReference type="EMBL" id="KAA8537864.1"/>
    </source>
</evidence>
<feature type="region of interest" description="Disordered" evidence="7">
    <location>
        <begin position="1"/>
        <end position="25"/>
    </location>
</feature>
<dbReference type="GO" id="GO:0022857">
    <property type="term" value="F:transmembrane transporter activity"/>
    <property type="evidence" value="ECO:0007669"/>
    <property type="project" value="InterPro"/>
</dbReference>
<evidence type="ECO:0000313" key="10">
    <source>
        <dbReference type="Proteomes" id="UP000325577"/>
    </source>
</evidence>
<feature type="binding site" evidence="6">
    <location>
        <position position="869"/>
    </location>
    <ligand>
        <name>Zn(2+)</name>
        <dbReference type="ChEBI" id="CHEBI:29105"/>
    </ligand>
</feature>
<dbReference type="GO" id="GO:0009744">
    <property type="term" value="P:response to sucrose"/>
    <property type="evidence" value="ECO:0007669"/>
    <property type="project" value="UniProtKB-ARBA"/>
</dbReference>
<feature type="transmembrane region" description="Helical" evidence="8">
    <location>
        <begin position="867"/>
        <end position="887"/>
    </location>
</feature>
<evidence type="ECO:0000256" key="2">
    <source>
        <dbReference type="ARBA" id="ARBA00008821"/>
    </source>
</evidence>
<keyword evidence="5 8" id="KW-0472">Membrane</keyword>
<feature type="transmembrane region" description="Helical" evidence="8">
    <location>
        <begin position="829"/>
        <end position="847"/>
    </location>
</feature>
<evidence type="ECO:0000256" key="8">
    <source>
        <dbReference type="SAM" id="Phobius"/>
    </source>
</evidence>
<feature type="transmembrane region" description="Helical" evidence="8">
    <location>
        <begin position="702"/>
        <end position="723"/>
    </location>
</feature>
<dbReference type="OrthoDB" id="529367at2759"/>
<gene>
    <name evidence="9" type="ORF">F0562_027556</name>
</gene>
<keyword evidence="6" id="KW-0862">Zinc</keyword>
<evidence type="ECO:0000256" key="1">
    <source>
        <dbReference type="ARBA" id="ARBA00004141"/>
    </source>
</evidence>
<evidence type="ECO:0000256" key="5">
    <source>
        <dbReference type="ARBA" id="ARBA00023136"/>
    </source>
</evidence>
<keyword evidence="3 8" id="KW-0812">Transmembrane</keyword>
<evidence type="ECO:0000256" key="7">
    <source>
        <dbReference type="SAM" id="MobiDB-lite"/>
    </source>
</evidence>
<feature type="transmembrane region" description="Helical" evidence="8">
    <location>
        <begin position="799"/>
        <end position="817"/>
    </location>
</feature>
<feature type="transmembrane region" description="Helical" evidence="8">
    <location>
        <begin position="289"/>
        <end position="309"/>
    </location>
</feature>
<dbReference type="InterPro" id="IPR004254">
    <property type="entry name" value="AdipoR/HlyIII-related"/>
</dbReference>
<dbReference type="InterPro" id="IPR006043">
    <property type="entry name" value="NCS2"/>
</dbReference>
<feature type="transmembrane region" description="Helical" evidence="8">
    <location>
        <begin position="258"/>
        <end position="277"/>
    </location>
</feature>
<sequence>MSLPHSSVQLCRRNRGHQRPKQVPTVLCQPSSSSSFLLDSGSMHHSNTAIAVAIVAVTMPSPLQTMAKAGGGEAKVEEVKPHPVMDQIPGIQYCVNSPPPWPEALLLGFQHYLLTLGITILIPSITVPQMGGSNTEKAKVIQTLLFVSGLNTLLQSLFGTRLPSVISGSYSFLIPTTSIIQAKRYNTLQEHERFEQTMRGIQGALIVTSCFQMIIGFLGLWRNVVRLLSPLSMVPLVTFAALGLYQLGFSLLSTCIEVGLPELILMVIISQYVPCYVKTKRRIYDRFAMLFSVAIVWIFAEILTASGAYKRSTDRLSNCHTDHAGLIDGAPWFYIPYPFQWGPPTFRTGEAFAMMAASFVASIESTGTFLAAARYGSATPVPPSVISRGAGWLGVGTFLNGVLGSVTGTTASVPTMTLQELNNAARENVGLLALTRAGSRRVIQISAGYMIFFSVLDYLVHLYCIIDSDSSNFAISGVEEMVDDSQESLTASSKRFDGQFDCEDGSRIRAKGGKGKRFWKKVKYQLVEYHSLPGYLKDNEFILGYYRSEWPLKQVLLSIFSIHNETLNVWTHLVGFFIFLSLTIYTAMKIPKVVDLHSLQQLSEMLRRTDLHKIQEELLNCLPSLPNMADFHRLRNDLKTSFTSMDFSTFSGWHILELLTNCLPERFSFTNQTDDHVLHSVRDEMANMVAPLIIQPITRWPFFVFLGGAMFCLLASSTCHLLACHSERLQYIMLRIDYAGIAALIATSFYPPVYYSFMCNAFFCYLYLGFITVLGVATIVFSLLPVFQKSHFRHFRAGLFFGMGMSGVAPIIHKLILYKDRPEALQTTGYELLMGALYGIGALIYTTRIPERWMPGKFDIAGHSHQLFHVFVVAGAYTHYHAGLIYLKWRDTNGC</sequence>
<dbReference type="GO" id="GO:0009725">
    <property type="term" value="P:response to hormone"/>
    <property type="evidence" value="ECO:0007669"/>
    <property type="project" value="UniProtKB-ARBA"/>
</dbReference>
<feature type="binding site" evidence="6">
    <location>
        <position position="865"/>
    </location>
    <ligand>
        <name>Zn(2+)</name>
        <dbReference type="ChEBI" id="CHEBI:29105"/>
    </ligand>
</feature>
<dbReference type="AlphaFoldDB" id="A0A5J5B5P6"/>
<evidence type="ECO:0000256" key="6">
    <source>
        <dbReference type="PIRSR" id="PIRSR604254-1"/>
    </source>
</evidence>
<feature type="binding site" evidence="6">
    <location>
        <position position="720"/>
    </location>
    <ligand>
        <name>Zn(2+)</name>
        <dbReference type="ChEBI" id="CHEBI:29105"/>
    </ligand>
</feature>
<dbReference type="GO" id="GO:0046872">
    <property type="term" value="F:metal ion binding"/>
    <property type="evidence" value="ECO:0007669"/>
    <property type="project" value="UniProtKB-KW"/>
</dbReference>
<feature type="transmembrane region" description="Helical" evidence="8">
    <location>
        <begin position="762"/>
        <end position="787"/>
    </location>
</feature>
<dbReference type="Proteomes" id="UP000325577">
    <property type="component" value="Linkage Group LG15"/>
</dbReference>
<evidence type="ECO:0000256" key="3">
    <source>
        <dbReference type="ARBA" id="ARBA00022692"/>
    </source>
</evidence>
<comment type="similarity">
    <text evidence="2">Belongs to the nucleobase:cation symporter-2 (NCS2) (TC 2.A.40) family.</text>
</comment>
<dbReference type="Pfam" id="PF03006">
    <property type="entry name" value="HlyIII"/>
    <property type="match status" value="1"/>
</dbReference>
<dbReference type="Pfam" id="PF00860">
    <property type="entry name" value="Xan_ur_permease"/>
    <property type="match status" value="1"/>
</dbReference>
<organism evidence="9 10">
    <name type="scientific">Nyssa sinensis</name>
    <dbReference type="NCBI Taxonomy" id="561372"/>
    <lineage>
        <taxon>Eukaryota</taxon>
        <taxon>Viridiplantae</taxon>
        <taxon>Streptophyta</taxon>
        <taxon>Embryophyta</taxon>
        <taxon>Tracheophyta</taxon>
        <taxon>Spermatophyta</taxon>
        <taxon>Magnoliopsida</taxon>
        <taxon>eudicotyledons</taxon>
        <taxon>Gunneridae</taxon>
        <taxon>Pentapetalae</taxon>
        <taxon>asterids</taxon>
        <taxon>Cornales</taxon>
        <taxon>Nyssaceae</taxon>
        <taxon>Nyssa</taxon>
    </lineage>
</organism>
<keyword evidence="10" id="KW-1185">Reference proteome</keyword>
<feature type="transmembrane region" description="Helical" evidence="8">
    <location>
        <begin position="201"/>
        <end position="221"/>
    </location>
</feature>
<comment type="subcellular location">
    <subcellularLocation>
        <location evidence="1">Membrane</location>
        <topology evidence="1">Multi-pass membrane protein</topology>
    </subcellularLocation>
</comment>
<dbReference type="EMBL" id="CM018038">
    <property type="protein sequence ID" value="KAA8537864.1"/>
    <property type="molecule type" value="Genomic_DNA"/>
</dbReference>
<feature type="transmembrane region" description="Helical" evidence="8">
    <location>
        <begin position="569"/>
        <end position="588"/>
    </location>
</feature>
<name>A0A5J5B5P6_9ASTE</name>
<reference evidence="9 10" key="1">
    <citation type="submission" date="2019-09" db="EMBL/GenBank/DDBJ databases">
        <title>A chromosome-level genome assembly of the Chinese tupelo Nyssa sinensis.</title>
        <authorList>
            <person name="Yang X."/>
            <person name="Kang M."/>
            <person name="Yang Y."/>
            <person name="Xiong H."/>
            <person name="Wang M."/>
            <person name="Zhang Z."/>
            <person name="Wang Z."/>
            <person name="Wu H."/>
            <person name="Ma T."/>
            <person name="Liu J."/>
            <person name="Xi Z."/>
        </authorList>
    </citation>
    <scope>NUCLEOTIDE SEQUENCE [LARGE SCALE GENOMIC DNA]</scope>
    <source>
        <strain evidence="9">J267</strain>
        <tissue evidence="9">Leaf</tissue>
    </source>
</reference>
<dbReference type="GO" id="GO:0016020">
    <property type="term" value="C:membrane"/>
    <property type="evidence" value="ECO:0007669"/>
    <property type="project" value="UniProtKB-SubCell"/>
</dbReference>
<accession>A0A5J5B5P6</accession>
<keyword evidence="4 8" id="KW-1133">Transmembrane helix</keyword>
<dbReference type="PANTHER" id="PTHR11119">
    <property type="entry name" value="XANTHINE-URACIL / VITAMIN C PERMEASE FAMILY MEMBER"/>
    <property type="match status" value="1"/>
</dbReference>
<protein>
    <submittedName>
        <fullName evidence="9">Uncharacterized protein</fullName>
    </submittedName>
</protein>
<keyword evidence="6" id="KW-0479">Metal-binding</keyword>
<feature type="transmembrane region" description="Helical" evidence="8">
    <location>
        <begin position="729"/>
        <end position="750"/>
    </location>
</feature>
<evidence type="ECO:0000256" key="4">
    <source>
        <dbReference type="ARBA" id="ARBA00022989"/>
    </source>
</evidence>